<evidence type="ECO:0008006" key="4">
    <source>
        <dbReference type="Google" id="ProtNLM"/>
    </source>
</evidence>
<dbReference type="SUPFAM" id="SSF75169">
    <property type="entry name" value="DsrEFH-like"/>
    <property type="match status" value="1"/>
</dbReference>
<dbReference type="PATRIC" id="fig|1172190.3.peg.968"/>
<dbReference type="RefSeq" id="WP_021287263.1">
    <property type="nucleotide sequence ID" value="NZ_AUPZ01000005.1"/>
</dbReference>
<dbReference type="OrthoDB" id="7361822at2"/>
<dbReference type="Proteomes" id="UP000015520">
    <property type="component" value="Unassembled WGS sequence"/>
</dbReference>
<feature type="chain" id="PRO_5004565291" description="DsrE/DsrF-like family protein" evidence="1">
    <location>
        <begin position="22"/>
        <end position="146"/>
    </location>
</feature>
<sequence length="146" mass="15542">MKKLITKVALSAILVLPSVLSAEQAKGLNVLINSADTQTQAMAMVLSMMSIKQHNKEVSIVLCGAAGDLADKNVKSTPVKRPDGTESSPQQNLQMLIKLGAKVEVCPLYLPNASKDASVLLEGVTVAKPPKVAGRLLDKDYQNLSF</sequence>
<name>T0JFT6_9BACT</name>
<protein>
    <recommendedName>
        <fullName evidence="4">DsrE/DsrF-like family protein</fullName>
    </recommendedName>
</protein>
<organism evidence="2 3">
    <name type="scientific">Sulfurimonas hongkongensis</name>
    <dbReference type="NCBI Taxonomy" id="1172190"/>
    <lineage>
        <taxon>Bacteria</taxon>
        <taxon>Pseudomonadati</taxon>
        <taxon>Campylobacterota</taxon>
        <taxon>Epsilonproteobacteria</taxon>
        <taxon>Campylobacterales</taxon>
        <taxon>Sulfurimonadaceae</taxon>
        <taxon>Sulfurimonas</taxon>
    </lineage>
</organism>
<dbReference type="AlphaFoldDB" id="T0JFT6"/>
<keyword evidence="1" id="KW-0732">Signal</keyword>
<evidence type="ECO:0000313" key="2">
    <source>
        <dbReference type="EMBL" id="EQB39935.1"/>
    </source>
</evidence>
<evidence type="ECO:0000313" key="3">
    <source>
        <dbReference type="Proteomes" id="UP000015520"/>
    </source>
</evidence>
<evidence type="ECO:0000256" key="1">
    <source>
        <dbReference type="SAM" id="SignalP"/>
    </source>
</evidence>
<keyword evidence="3" id="KW-1185">Reference proteome</keyword>
<dbReference type="EMBL" id="AUPZ01000005">
    <property type="protein sequence ID" value="EQB39935.1"/>
    <property type="molecule type" value="Genomic_DNA"/>
</dbReference>
<dbReference type="STRING" id="1172190.M947_04960"/>
<feature type="signal peptide" evidence="1">
    <location>
        <begin position="1"/>
        <end position="21"/>
    </location>
</feature>
<comment type="caution">
    <text evidence="2">The sequence shown here is derived from an EMBL/GenBank/DDBJ whole genome shotgun (WGS) entry which is preliminary data.</text>
</comment>
<accession>T0JFT6</accession>
<reference evidence="2 3" key="1">
    <citation type="submission" date="2013-07" db="EMBL/GenBank/DDBJ databases">
        <title>Sulfurimonas hongkongensis AST-10 Genome Sequencing.</title>
        <authorList>
            <person name="Cai L."/>
            <person name="Zhang T."/>
        </authorList>
    </citation>
    <scope>NUCLEOTIDE SEQUENCE [LARGE SCALE GENOMIC DNA]</scope>
    <source>
        <strain evidence="2 3">AST-10</strain>
    </source>
</reference>
<gene>
    <name evidence="2" type="ORF">M947_04960</name>
</gene>
<dbReference type="eggNOG" id="COG2044">
    <property type="taxonomic scope" value="Bacteria"/>
</dbReference>
<proteinExistence type="predicted"/>
<dbReference type="Gene3D" id="3.40.1260.10">
    <property type="entry name" value="DsrEFH-like"/>
    <property type="match status" value="1"/>
</dbReference>
<dbReference type="InterPro" id="IPR027396">
    <property type="entry name" value="DsrEFH-like"/>
</dbReference>